<gene>
    <name evidence="1" type="ORF">C884_01476</name>
</gene>
<accession>M2YAC4</accession>
<evidence type="ECO:0000313" key="1">
    <source>
        <dbReference type="EMBL" id="EME35589.1"/>
    </source>
</evidence>
<keyword evidence="2" id="KW-1185">Reference proteome</keyword>
<comment type="caution">
    <text evidence="1">The sequence shown here is derived from an EMBL/GenBank/DDBJ whole genome shotgun (WGS) entry which is preliminary data.</text>
</comment>
<reference evidence="1 2" key="1">
    <citation type="journal article" date="2014" name="Genome Announc.">
        <title>Draft Genome Sequence of Kocuria palustris PEL.</title>
        <authorList>
            <person name="Sharma G."/>
            <person name="Khatri I."/>
            <person name="Subramanian S."/>
        </authorList>
    </citation>
    <scope>NUCLEOTIDE SEQUENCE [LARGE SCALE GENOMIC DNA]</scope>
    <source>
        <strain evidence="1 2">PEL</strain>
    </source>
</reference>
<dbReference type="RefSeq" id="WP_006215704.1">
    <property type="nucleotide sequence ID" value="NZ_ANHZ02000028.1"/>
</dbReference>
<sequence length="146" mass="15222">MRPIASIAASAVGAGVTGMAAGLITLSAVQSNMPALMAHLMKPVPDLAGRRVLLCTGETDHRTRGTAADEAQQWRRALEAEHDTPAILVDLRTDARCSARRRAQVRALAESVPADHQREFVLGDSVSAQAGSVQARTGASSAEALG</sequence>
<dbReference type="Proteomes" id="UP000009877">
    <property type="component" value="Unassembled WGS sequence"/>
</dbReference>
<dbReference type="AlphaFoldDB" id="M2YAC4"/>
<evidence type="ECO:0000313" key="2">
    <source>
        <dbReference type="Proteomes" id="UP000009877"/>
    </source>
</evidence>
<name>M2YAC4_9MICC</name>
<proteinExistence type="predicted"/>
<organism evidence="1 2">
    <name type="scientific">Kocuria palustris PEL</name>
    <dbReference type="NCBI Taxonomy" id="1236550"/>
    <lineage>
        <taxon>Bacteria</taxon>
        <taxon>Bacillati</taxon>
        <taxon>Actinomycetota</taxon>
        <taxon>Actinomycetes</taxon>
        <taxon>Micrococcales</taxon>
        <taxon>Micrococcaceae</taxon>
        <taxon>Kocuria</taxon>
    </lineage>
</organism>
<dbReference type="EMBL" id="ANHZ02000028">
    <property type="protein sequence ID" value="EME35589.1"/>
    <property type="molecule type" value="Genomic_DNA"/>
</dbReference>
<protein>
    <submittedName>
        <fullName evidence="1">Uncharacterized protein</fullName>
    </submittedName>
</protein>